<protein>
    <recommendedName>
        <fullName evidence="3">Secreted protein</fullName>
    </recommendedName>
</protein>
<evidence type="ECO:0000313" key="2">
    <source>
        <dbReference type="Proteomes" id="UP000622017"/>
    </source>
</evidence>
<accession>A0ABR7MQ75</accession>
<evidence type="ECO:0008006" key="3">
    <source>
        <dbReference type="Google" id="ProtNLM"/>
    </source>
</evidence>
<sequence>MRVCRHTLVAWWLLLLLGRILTPEAAVLGLHGHAHTTVEPACLPAHKVSGKTFLTARHQHCAVEQFYNAPLQLAGTSLVLLPWYAPLYRRYAPLATVGSLFCAWRKAALRGPPAGLSLSVAYLG</sequence>
<dbReference type="Proteomes" id="UP000622017">
    <property type="component" value="Unassembled WGS sequence"/>
</dbReference>
<dbReference type="EMBL" id="JACSCY010000026">
    <property type="protein sequence ID" value="MBC6613234.1"/>
    <property type="molecule type" value="Genomic_DNA"/>
</dbReference>
<proteinExistence type="predicted"/>
<dbReference type="RefSeq" id="WP_187321439.1">
    <property type="nucleotide sequence ID" value="NZ_JACSCY010000026.1"/>
</dbReference>
<reference evidence="1 2" key="1">
    <citation type="submission" date="2020-08" db="EMBL/GenBank/DDBJ databases">
        <title>Hymenobacter sp.</title>
        <authorList>
            <person name="Kim M.K."/>
        </authorList>
    </citation>
    <scope>NUCLEOTIDE SEQUENCE [LARGE SCALE GENOMIC DNA]</scope>
    <source>
        <strain evidence="1 2">BT507</strain>
    </source>
</reference>
<keyword evidence="2" id="KW-1185">Reference proteome</keyword>
<name>A0ABR7MQ75_9BACT</name>
<comment type="caution">
    <text evidence="1">The sequence shown here is derived from an EMBL/GenBank/DDBJ whole genome shotgun (WGS) entry which is preliminary data.</text>
</comment>
<gene>
    <name evidence="1" type="ORF">H8B15_20095</name>
</gene>
<organism evidence="1 2">
    <name type="scientific">Hymenobacter citatus</name>
    <dbReference type="NCBI Taxonomy" id="2763506"/>
    <lineage>
        <taxon>Bacteria</taxon>
        <taxon>Pseudomonadati</taxon>
        <taxon>Bacteroidota</taxon>
        <taxon>Cytophagia</taxon>
        <taxon>Cytophagales</taxon>
        <taxon>Hymenobacteraceae</taxon>
        <taxon>Hymenobacter</taxon>
    </lineage>
</organism>
<evidence type="ECO:0000313" key="1">
    <source>
        <dbReference type="EMBL" id="MBC6613234.1"/>
    </source>
</evidence>